<dbReference type="Pfam" id="PF11951">
    <property type="entry name" value="Fungal_trans_2"/>
    <property type="match status" value="1"/>
</dbReference>
<dbReference type="InterPro" id="IPR021858">
    <property type="entry name" value="Fun_TF"/>
</dbReference>
<comment type="subcellular location">
    <subcellularLocation>
        <location evidence="1">Nucleus</location>
    </subcellularLocation>
</comment>
<dbReference type="GO" id="GO:0005634">
    <property type="term" value="C:nucleus"/>
    <property type="evidence" value="ECO:0007669"/>
    <property type="project" value="UniProtKB-SubCell"/>
</dbReference>
<dbReference type="Gene3D" id="4.10.240.10">
    <property type="entry name" value="Zn(2)-C6 fungal-type DNA-binding domain"/>
    <property type="match status" value="1"/>
</dbReference>
<evidence type="ECO:0000313" key="5">
    <source>
        <dbReference type="EMBL" id="ODV84247.1"/>
    </source>
</evidence>
<dbReference type="PROSITE" id="PS00463">
    <property type="entry name" value="ZN2_CY6_FUNGAL_1"/>
    <property type="match status" value="1"/>
</dbReference>
<dbReference type="InterPro" id="IPR001138">
    <property type="entry name" value="Zn2Cys6_DnaBD"/>
</dbReference>
<dbReference type="InterPro" id="IPR036864">
    <property type="entry name" value="Zn2-C6_fun-type_DNA-bd_sf"/>
</dbReference>
<gene>
    <name evidence="5" type="ORF">CANARDRAFT_201552</name>
</gene>
<dbReference type="PANTHER" id="PTHR37534:SF49">
    <property type="entry name" value="LYSINE BIOSYNTHESIS REGULATORY PROTEIN LYS14"/>
    <property type="match status" value="1"/>
</dbReference>
<dbReference type="Proteomes" id="UP000094801">
    <property type="component" value="Unassembled WGS sequence"/>
</dbReference>
<dbReference type="GO" id="GO:0045944">
    <property type="term" value="P:positive regulation of transcription by RNA polymerase II"/>
    <property type="evidence" value="ECO:0007669"/>
    <property type="project" value="TreeGrafter"/>
</dbReference>
<proteinExistence type="predicted"/>
<sequence length="786" mass="89046">MASAETEDQPRKKRKYSRNGCKECKRRKLKCDEGKPKCWNCSHLNKDCTYEKNIKFKNSRSFTIQNNVTDIHNFSKTSPTSSASSKPGEDVFIQQAPMIVQNPSTPLFSGVTPGPQTGGILTMPTIQEQSMTEGRPRKHIPVESPSTMVRTRQQSIELDNNLFTGASNLILDLNDLIHNFGADFPSPFAQNSRNLSLGNRPNNDAPPNNDFEQVQSAFPPPPPFIMMEESKERFEYLYSMNKSISQADLINLAQFFQWSVSSSHISYLKIFITKVHMNALPFTTSFLHSSFIRCFLLQAKSSAHLLFALLAIAARYESYQVNRLPEKDESVRKKLKFHNRMRSYYLSSCLKSLDAILHSKPKILNNIESLLLTILILASDYSGSTGSQWRAHLRGAKDLLIKYCTFKPTSLELAIIWIWFYSMETLAGLTVPSGGTIHEFDELIEFLDYVKSTGRIGNTLNRFGFLQAGSYDNELFSRDGIPEDDNDPRSTRYHTSFNLYLGYNDDIIDTFKEIVLALEASRWFSNKEKASPGSTFKNPSATQSPDDLPLINEILNDQGQVRNTHILKITMMIERSRSFKIINNKPPYRIPIDSLYHPLNLRGYHYNNPTGANIVMSNYIHNTNPQTCSLNDFENWYSWADLSQQLYADAALLKLLTMKHCYGKNGLSIQNGLVQDVVDRMILGLVSLIQLKNNISSSDLKELDAYYNETNVSTPTDAVSVTTELIAENIKLIIDCCFNALMNLGVGSGEISLMKLKNLWTLEKSPDFDYANYDIFGDSNDSVPFT</sequence>
<dbReference type="EMBL" id="KV453858">
    <property type="protein sequence ID" value="ODV84247.1"/>
    <property type="molecule type" value="Genomic_DNA"/>
</dbReference>
<evidence type="ECO:0000313" key="6">
    <source>
        <dbReference type="Proteomes" id="UP000094801"/>
    </source>
</evidence>
<dbReference type="GO" id="GO:0008270">
    <property type="term" value="F:zinc ion binding"/>
    <property type="evidence" value="ECO:0007669"/>
    <property type="project" value="InterPro"/>
</dbReference>
<keyword evidence="2" id="KW-0539">Nucleus</keyword>
<dbReference type="AlphaFoldDB" id="A0A1E4SXN8"/>
<feature type="domain" description="Zn(2)-C6 fungal-type" evidence="4">
    <location>
        <begin position="20"/>
        <end position="50"/>
    </location>
</feature>
<protein>
    <recommendedName>
        <fullName evidence="4">Zn(2)-C6 fungal-type domain-containing protein</fullName>
    </recommendedName>
</protein>
<dbReference type="OrthoDB" id="416217at2759"/>
<organism evidence="5 6">
    <name type="scientific">[Candida] arabinofermentans NRRL YB-2248</name>
    <dbReference type="NCBI Taxonomy" id="983967"/>
    <lineage>
        <taxon>Eukaryota</taxon>
        <taxon>Fungi</taxon>
        <taxon>Dikarya</taxon>
        <taxon>Ascomycota</taxon>
        <taxon>Saccharomycotina</taxon>
        <taxon>Pichiomycetes</taxon>
        <taxon>Pichiales</taxon>
        <taxon>Pichiaceae</taxon>
        <taxon>Ogataea</taxon>
        <taxon>Ogataea/Candida clade</taxon>
    </lineage>
</organism>
<dbReference type="Pfam" id="PF00172">
    <property type="entry name" value="Zn_clus"/>
    <property type="match status" value="1"/>
</dbReference>
<dbReference type="SUPFAM" id="SSF57701">
    <property type="entry name" value="Zn2/Cys6 DNA-binding domain"/>
    <property type="match status" value="1"/>
</dbReference>
<evidence type="ECO:0000256" key="1">
    <source>
        <dbReference type="ARBA" id="ARBA00004123"/>
    </source>
</evidence>
<evidence type="ECO:0000259" key="4">
    <source>
        <dbReference type="PROSITE" id="PS50048"/>
    </source>
</evidence>
<feature type="region of interest" description="Disordered" evidence="3">
    <location>
        <begin position="1"/>
        <end position="21"/>
    </location>
</feature>
<evidence type="ECO:0000256" key="3">
    <source>
        <dbReference type="SAM" id="MobiDB-lite"/>
    </source>
</evidence>
<dbReference type="SMART" id="SM00066">
    <property type="entry name" value="GAL4"/>
    <property type="match status" value="1"/>
</dbReference>
<evidence type="ECO:0000256" key="2">
    <source>
        <dbReference type="ARBA" id="ARBA00023242"/>
    </source>
</evidence>
<accession>A0A1E4SXN8</accession>
<reference evidence="6" key="1">
    <citation type="submission" date="2016-04" db="EMBL/GenBank/DDBJ databases">
        <title>Comparative genomics of biotechnologically important yeasts.</title>
        <authorList>
            <consortium name="DOE Joint Genome Institute"/>
            <person name="Riley R."/>
            <person name="Haridas S."/>
            <person name="Wolfe K.H."/>
            <person name="Lopes M.R."/>
            <person name="Hittinger C.T."/>
            <person name="Goker M."/>
            <person name="Salamov A."/>
            <person name="Wisecaver J."/>
            <person name="Long T.M."/>
            <person name="Aerts A.L."/>
            <person name="Barry K."/>
            <person name="Choi C."/>
            <person name="Clum A."/>
            <person name="Coughlan A.Y."/>
            <person name="Deshpande S."/>
            <person name="Douglass A.P."/>
            <person name="Hanson S.J."/>
            <person name="Klenk H.-P."/>
            <person name="Labutti K."/>
            <person name="Lapidus A."/>
            <person name="Lindquist E."/>
            <person name="Lipzen A."/>
            <person name="Meier-Kolthoff J.P."/>
            <person name="Ohm R.A."/>
            <person name="Otillar R.P."/>
            <person name="Pangilinan J."/>
            <person name="Peng Y."/>
            <person name="Rokas A."/>
            <person name="Rosa C.A."/>
            <person name="Scheuner C."/>
            <person name="Sibirny A.A."/>
            <person name="Slot J.C."/>
            <person name="Stielow J.B."/>
            <person name="Sun H."/>
            <person name="Kurtzman C.P."/>
            <person name="Blackwell M."/>
            <person name="Grigoriev I.V."/>
            <person name="Jeffries T.W."/>
        </authorList>
    </citation>
    <scope>NUCLEOTIDE SEQUENCE [LARGE SCALE GENOMIC DNA]</scope>
    <source>
        <strain evidence="6">NRRL YB-2248</strain>
    </source>
</reference>
<dbReference type="GO" id="GO:0000981">
    <property type="term" value="F:DNA-binding transcription factor activity, RNA polymerase II-specific"/>
    <property type="evidence" value="ECO:0007669"/>
    <property type="project" value="InterPro"/>
</dbReference>
<name>A0A1E4SXN8_9ASCO</name>
<dbReference type="GO" id="GO:0000976">
    <property type="term" value="F:transcription cis-regulatory region binding"/>
    <property type="evidence" value="ECO:0007669"/>
    <property type="project" value="TreeGrafter"/>
</dbReference>
<dbReference type="PANTHER" id="PTHR37534">
    <property type="entry name" value="TRANSCRIPTIONAL ACTIVATOR PROTEIN UGA3"/>
    <property type="match status" value="1"/>
</dbReference>
<dbReference type="PROSITE" id="PS50048">
    <property type="entry name" value="ZN2_CY6_FUNGAL_2"/>
    <property type="match status" value="1"/>
</dbReference>
<feature type="region of interest" description="Disordered" evidence="3">
    <location>
        <begin position="129"/>
        <end position="148"/>
    </location>
</feature>
<dbReference type="CDD" id="cd00067">
    <property type="entry name" value="GAL4"/>
    <property type="match status" value="1"/>
</dbReference>
<keyword evidence="6" id="KW-1185">Reference proteome</keyword>